<keyword evidence="1" id="KW-0472">Membrane</keyword>
<evidence type="ECO:0000313" key="3">
    <source>
        <dbReference type="EMBL" id="CAE0600918.1"/>
    </source>
</evidence>
<gene>
    <name evidence="3" type="ORF">EHUX00137_LOCUS47926</name>
</gene>
<protein>
    <recommendedName>
        <fullName evidence="2">Prolyl 4-hydroxylase alpha subunit Fe(2+) 2OG dioxygenase domain-containing protein</fullName>
    </recommendedName>
</protein>
<name>A0A7S3U201_EMIHU</name>
<dbReference type="Pfam" id="PF13640">
    <property type="entry name" value="2OG-FeII_Oxy_3"/>
    <property type="match status" value="1"/>
</dbReference>
<keyword evidence="1" id="KW-1133">Transmembrane helix</keyword>
<accession>A0A7S3U201</accession>
<dbReference type="PANTHER" id="PTHR12117:SF0">
    <property type="entry name" value="PROLYL 3-HYDROXYLASE OGFOD1"/>
    <property type="match status" value="1"/>
</dbReference>
<evidence type="ECO:0000259" key="2">
    <source>
        <dbReference type="Pfam" id="PF13640"/>
    </source>
</evidence>
<dbReference type="InterPro" id="IPR051842">
    <property type="entry name" value="uS12_prolyl_hydroxylase"/>
</dbReference>
<keyword evidence="1" id="KW-0812">Transmembrane</keyword>
<feature type="transmembrane region" description="Helical" evidence="1">
    <location>
        <begin position="38"/>
        <end position="58"/>
    </location>
</feature>
<dbReference type="InterPro" id="IPR044862">
    <property type="entry name" value="Pro_4_hyd_alph_FE2OG_OXY"/>
</dbReference>
<sequence length="404" mass="45095">MAGFALTWRTFIAIKANKVRCTDRGIFSLFGPMCGLDVLVVLALLCAASCCCCVYCVNGLTSNRRYLRRVACMCICASSAGAIYVLTHPTRYTEVPTWKPPTLDSPYDEWRMSSATRSPPNGGAGAAAAGAMNLTARLHDAVRQHGRRFHIARPYKHAVIDELLPMDIVDAVAAELPDESQSGCPHWATKCYLQKGSEYQKKELAPEAFGPATRALFRELRSARFVRFLEDLSGVSGLFPDPAYQGSGVHITSDGGYLNVHADFNARHLQPVMHRRVNMFIYLTPGWQEEYGGHLELWNRRMDKCEQRILPSYGRFVVFRSDSFSYHGHPLPMRLPPNVMRRSIAFYYYTKTRPRRECLDAKCKLHSTLFQVSRCGECAAPACRNASGVSAGARRAPVGVPRES</sequence>
<evidence type="ECO:0000256" key="1">
    <source>
        <dbReference type="SAM" id="Phobius"/>
    </source>
</evidence>
<reference evidence="3" key="1">
    <citation type="submission" date="2021-01" db="EMBL/GenBank/DDBJ databases">
        <authorList>
            <person name="Corre E."/>
            <person name="Pelletier E."/>
            <person name="Niang G."/>
            <person name="Scheremetjew M."/>
            <person name="Finn R."/>
            <person name="Kale V."/>
            <person name="Holt S."/>
            <person name="Cochrane G."/>
            <person name="Meng A."/>
            <person name="Brown T."/>
            <person name="Cohen L."/>
        </authorList>
    </citation>
    <scope>NUCLEOTIDE SEQUENCE</scope>
    <source>
        <strain evidence="3">379</strain>
    </source>
</reference>
<dbReference type="PANTHER" id="PTHR12117">
    <property type="entry name" value="HISTONE ACETYLTRANSFERASE COMPLEX"/>
    <property type="match status" value="1"/>
</dbReference>
<proteinExistence type="predicted"/>
<feature type="transmembrane region" description="Helical" evidence="1">
    <location>
        <begin position="70"/>
        <end position="87"/>
    </location>
</feature>
<dbReference type="Gene3D" id="2.60.120.620">
    <property type="entry name" value="q2cbj1_9rhob like domain"/>
    <property type="match status" value="1"/>
</dbReference>
<dbReference type="EMBL" id="HBIR01061721">
    <property type="protein sequence ID" value="CAE0600918.1"/>
    <property type="molecule type" value="Transcribed_RNA"/>
</dbReference>
<organism evidence="3">
    <name type="scientific">Emiliania huxleyi</name>
    <name type="common">Coccolithophore</name>
    <name type="synonym">Pontosphaera huxleyi</name>
    <dbReference type="NCBI Taxonomy" id="2903"/>
    <lineage>
        <taxon>Eukaryota</taxon>
        <taxon>Haptista</taxon>
        <taxon>Haptophyta</taxon>
        <taxon>Prymnesiophyceae</taxon>
        <taxon>Isochrysidales</taxon>
        <taxon>Noelaerhabdaceae</taxon>
        <taxon>Emiliania</taxon>
    </lineage>
</organism>
<feature type="domain" description="Prolyl 4-hydroxylase alpha subunit Fe(2+) 2OG dioxygenase" evidence="2">
    <location>
        <begin position="249"/>
        <end position="349"/>
    </location>
</feature>
<dbReference type="AlphaFoldDB" id="A0A7S3U201"/>